<dbReference type="Pfam" id="PF00271">
    <property type="entry name" value="Helicase_C"/>
    <property type="match status" value="1"/>
</dbReference>
<reference evidence="15 16" key="1">
    <citation type="submission" date="2020-11" db="EMBL/GenBank/DDBJ databases">
        <title>Kefir isolates.</title>
        <authorList>
            <person name="Marcisauskas S."/>
            <person name="Kim Y."/>
            <person name="Blasche S."/>
        </authorList>
    </citation>
    <scope>NUCLEOTIDE SEQUENCE [LARGE SCALE GENOMIC DNA]</scope>
    <source>
        <strain evidence="15 16">KR</strain>
    </source>
</reference>
<organism evidence="15 16">
    <name type="scientific">Rhodotorula mucilaginosa</name>
    <name type="common">Yeast</name>
    <name type="synonym">Rhodotorula rubra</name>
    <dbReference type="NCBI Taxonomy" id="5537"/>
    <lineage>
        <taxon>Eukaryota</taxon>
        <taxon>Fungi</taxon>
        <taxon>Dikarya</taxon>
        <taxon>Basidiomycota</taxon>
        <taxon>Pucciniomycotina</taxon>
        <taxon>Microbotryomycetes</taxon>
        <taxon>Sporidiobolales</taxon>
        <taxon>Sporidiobolaceae</taxon>
        <taxon>Rhodotorula</taxon>
    </lineage>
</organism>
<evidence type="ECO:0000259" key="13">
    <source>
        <dbReference type="PROSITE" id="PS51192"/>
    </source>
</evidence>
<evidence type="ECO:0000313" key="16">
    <source>
        <dbReference type="Proteomes" id="UP000777482"/>
    </source>
</evidence>
<dbReference type="SMART" id="SM00490">
    <property type="entry name" value="HELICc"/>
    <property type="match status" value="1"/>
</dbReference>
<dbReference type="AlphaFoldDB" id="A0A9P6W483"/>
<dbReference type="GO" id="GO:0005524">
    <property type="term" value="F:ATP binding"/>
    <property type="evidence" value="ECO:0007669"/>
    <property type="project" value="UniProtKB-KW"/>
</dbReference>
<dbReference type="Gene3D" id="3.40.50.300">
    <property type="entry name" value="P-loop containing nucleotide triphosphate hydrolases"/>
    <property type="match status" value="2"/>
</dbReference>
<evidence type="ECO:0000256" key="8">
    <source>
        <dbReference type="ARBA" id="ARBA00022840"/>
    </source>
</evidence>
<feature type="domain" description="Helicase C-terminal" evidence="14">
    <location>
        <begin position="1015"/>
        <end position="1169"/>
    </location>
</feature>
<dbReference type="InterPro" id="IPR017907">
    <property type="entry name" value="Znf_RING_CS"/>
</dbReference>
<dbReference type="CDD" id="cd18793">
    <property type="entry name" value="SF2_C_SNF"/>
    <property type="match status" value="1"/>
</dbReference>
<dbReference type="PROSITE" id="PS51192">
    <property type="entry name" value="HELICASE_ATP_BIND_1"/>
    <property type="match status" value="1"/>
</dbReference>
<feature type="compositionally biased region" description="Low complexity" evidence="11">
    <location>
        <begin position="132"/>
        <end position="144"/>
    </location>
</feature>
<dbReference type="Pfam" id="PF00176">
    <property type="entry name" value="SNF2-rel_dom"/>
    <property type="match status" value="1"/>
</dbReference>
<dbReference type="GO" id="GO:0005737">
    <property type="term" value="C:cytoplasm"/>
    <property type="evidence" value="ECO:0007669"/>
    <property type="project" value="TreeGrafter"/>
</dbReference>
<dbReference type="InterPro" id="IPR038718">
    <property type="entry name" value="SNF2-like_sf"/>
</dbReference>
<dbReference type="EMBL" id="PUHQ01000032">
    <property type="protein sequence ID" value="KAG0661710.1"/>
    <property type="molecule type" value="Genomic_DNA"/>
</dbReference>
<dbReference type="PROSITE" id="PS00518">
    <property type="entry name" value="ZF_RING_1"/>
    <property type="match status" value="1"/>
</dbReference>
<keyword evidence="8" id="KW-0067">ATP-binding</keyword>
<keyword evidence="7" id="KW-0862">Zinc</keyword>
<dbReference type="Pfam" id="PF14634">
    <property type="entry name" value="zf-RING_5"/>
    <property type="match status" value="1"/>
</dbReference>
<evidence type="ECO:0000256" key="7">
    <source>
        <dbReference type="ARBA" id="ARBA00022833"/>
    </source>
</evidence>
<evidence type="ECO:0000256" key="10">
    <source>
        <dbReference type="SAM" id="Coils"/>
    </source>
</evidence>
<comment type="caution">
    <text evidence="15">The sequence shown here is derived from an EMBL/GenBank/DDBJ whole genome shotgun (WGS) entry which is preliminary data.</text>
</comment>
<comment type="similarity">
    <text evidence="1">Belongs to the SNF2/RAD54 helicase family.</text>
</comment>
<dbReference type="PANTHER" id="PTHR45626:SF16">
    <property type="entry name" value="ATP-DEPENDENT HELICASE ULS1"/>
    <property type="match status" value="1"/>
</dbReference>
<dbReference type="InterPro" id="IPR049730">
    <property type="entry name" value="SNF2/RAD54-like_C"/>
</dbReference>
<feature type="coiled-coil region" evidence="10">
    <location>
        <begin position="292"/>
        <end position="319"/>
    </location>
</feature>
<gene>
    <name evidence="15" type="ORF">C6P46_003812</name>
</gene>
<dbReference type="Gene3D" id="3.40.50.10810">
    <property type="entry name" value="Tandem AAA-ATPase domain"/>
    <property type="match status" value="1"/>
</dbReference>
<dbReference type="InterPro" id="IPR001650">
    <property type="entry name" value="Helicase_C-like"/>
</dbReference>
<keyword evidence="3" id="KW-0547">Nucleotide-binding</keyword>
<dbReference type="InterPro" id="IPR000330">
    <property type="entry name" value="SNF2_N"/>
</dbReference>
<accession>A0A9P6W483</accession>
<dbReference type="GO" id="GO:0000724">
    <property type="term" value="P:double-strand break repair via homologous recombination"/>
    <property type="evidence" value="ECO:0007669"/>
    <property type="project" value="TreeGrafter"/>
</dbReference>
<dbReference type="Proteomes" id="UP000777482">
    <property type="component" value="Unassembled WGS sequence"/>
</dbReference>
<evidence type="ECO:0000256" key="4">
    <source>
        <dbReference type="ARBA" id="ARBA00022771"/>
    </source>
</evidence>
<dbReference type="PANTHER" id="PTHR45626">
    <property type="entry name" value="TRANSCRIPTION TERMINATION FACTOR 2-RELATED"/>
    <property type="match status" value="1"/>
</dbReference>
<dbReference type="SMART" id="SM00184">
    <property type="entry name" value="RING"/>
    <property type="match status" value="1"/>
</dbReference>
<dbReference type="PROSITE" id="PS51194">
    <property type="entry name" value="HELICASE_CTER"/>
    <property type="match status" value="1"/>
</dbReference>
<dbReference type="GO" id="GO:0016787">
    <property type="term" value="F:hydrolase activity"/>
    <property type="evidence" value="ECO:0007669"/>
    <property type="project" value="UniProtKB-KW"/>
</dbReference>
<evidence type="ECO:0000256" key="1">
    <source>
        <dbReference type="ARBA" id="ARBA00007025"/>
    </source>
</evidence>
<dbReference type="SUPFAM" id="SSF52540">
    <property type="entry name" value="P-loop containing nucleoside triphosphate hydrolases"/>
    <property type="match status" value="2"/>
</dbReference>
<dbReference type="InterPro" id="IPR027417">
    <property type="entry name" value="P-loop_NTPase"/>
</dbReference>
<protein>
    <submittedName>
        <fullName evidence="15">Uncharacterized protein</fullName>
    </submittedName>
</protein>
<keyword evidence="2" id="KW-0479">Metal-binding</keyword>
<dbReference type="InterPro" id="IPR013083">
    <property type="entry name" value="Znf_RING/FYVE/PHD"/>
</dbReference>
<evidence type="ECO:0000259" key="14">
    <source>
        <dbReference type="PROSITE" id="PS51194"/>
    </source>
</evidence>
<evidence type="ECO:0000256" key="5">
    <source>
        <dbReference type="ARBA" id="ARBA00022801"/>
    </source>
</evidence>
<dbReference type="SUPFAM" id="SSF57850">
    <property type="entry name" value="RING/U-box"/>
    <property type="match status" value="1"/>
</dbReference>
<feature type="compositionally biased region" description="Acidic residues" evidence="11">
    <location>
        <begin position="959"/>
        <end position="969"/>
    </location>
</feature>
<dbReference type="Gene3D" id="3.30.40.10">
    <property type="entry name" value="Zinc/RING finger domain, C3HC4 (zinc finger)"/>
    <property type="match status" value="1"/>
</dbReference>
<feature type="domain" description="RING-type" evidence="12">
    <location>
        <begin position="821"/>
        <end position="881"/>
    </location>
</feature>
<keyword evidence="4 9" id="KW-0863">Zinc-finger</keyword>
<feature type="compositionally biased region" description="Basic and acidic residues" evidence="11">
    <location>
        <begin position="979"/>
        <end position="993"/>
    </location>
</feature>
<dbReference type="GO" id="GO:0008094">
    <property type="term" value="F:ATP-dependent activity, acting on DNA"/>
    <property type="evidence" value="ECO:0007669"/>
    <property type="project" value="TreeGrafter"/>
</dbReference>
<dbReference type="GO" id="GO:0004386">
    <property type="term" value="F:helicase activity"/>
    <property type="evidence" value="ECO:0007669"/>
    <property type="project" value="UniProtKB-KW"/>
</dbReference>
<keyword evidence="5" id="KW-0378">Hydrolase</keyword>
<keyword evidence="10" id="KW-0175">Coiled coil</keyword>
<feature type="region of interest" description="Disordered" evidence="11">
    <location>
        <begin position="910"/>
        <end position="998"/>
    </location>
</feature>
<dbReference type="GO" id="GO:0008270">
    <property type="term" value="F:zinc ion binding"/>
    <property type="evidence" value="ECO:0007669"/>
    <property type="project" value="UniProtKB-KW"/>
</dbReference>
<feature type="domain" description="Helicase ATP-binding" evidence="13">
    <location>
        <begin position="449"/>
        <end position="643"/>
    </location>
</feature>
<dbReference type="CDD" id="cd18008">
    <property type="entry name" value="DEXDc_SHPRH-like"/>
    <property type="match status" value="1"/>
</dbReference>
<evidence type="ECO:0000313" key="15">
    <source>
        <dbReference type="EMBL" id="KAG0661710.1"/>
    </source>
</evidence>
<evidence type="ECO:0000256" key="11">
    <source>
        <dbReference type="SAM" id="MobiDB-lite"/>
    </source>
</evidence>
<keyword evidence="6" id="KW-0347">Helicase</keyword>
<dbReference type="InterPro" id="IPR050628">
    <property type="entry name" value="SNF2_RAD54_helicase_TF"/>
</dbReference>
<name>A0A9P6W483_RHOMI</name>
<dbReference type="SMART" id="SM00487">
    <property type="entry name" value="DEXDc"/>
    <property type="match status" value="1"/>
</dbReference>
<feature type="region of interest" description="Disordered" evidence="11">
    <location>
        <begin position="112"/>
        <end position="210"/>
    </location>
</feature>
<sequence>MEQPDALQVLCKAFQCPQNPSEAQLTCLPEFRTHLQDFPYDTEFVIEQTPDTGYGSLICMEESCFDEIKLEPSPLAFDGGLGRGVGWLQKFGEHIAQKPEHIKRRNERLQLDKVIKSEAPPDSWTPKVENPSSSLNSAYSSDAESFTKKLHASGDRKAEVPPVASGSGARAFASNVGTSTSSSTASSSSASLNKVSKKRPSDPTQRSSAGAVFADELELLDKKPKLAPEPGVLAPSAANALNAPQAHPATALSIIRTKVDGLRAQLATLVNGWNALYHIPAADRGTDYNSKLQTATAKYGQMRAQLDAAETELRSHQQAEAYARLAALGTAGSAGLLAGDAMMGVMNGLSGAQLPGHAEDSDDDEARLWGAVDAGMNQDELEQFVKGVCDSEGFEGNANVNNAATIIGLKNQQSFLPHMNIRLMPHQIIACAWMKQQEAGKQYGGILADEMASPWSRTLGLGKTVEAIATCILNPSNDPSEKTTLVLAPLALLQQWKNEIEEKVEKDYVSVLIYHGPDRRQYKVKHLKKYDFILTTYATLIHDYGDEESLEKKAKLKAKRIAKDTGEAQDWEDFLERGEDGPLFKMSFYRVIIDEAQSIRNRQTKISRAVTRIDSLYRWALTGTPITNSLADLHPLFRFLQLKPWYDWTRYRAHVCAYENKRPEVAGRKAQAILRSCMLRRKKDSKLDGKELITLPPKTITMHELEFSPEEREIYEMIETRAQQKFNKFLKAGTVMRNYSHILVLLLRLRQLCIHPALLIDAEQTIAKKEEIKQAIKEDAKRARTEVGPAFVELIKKKLLEAAVERIEAEHRGTEVAEDECAICVESYEQNENGAIVTRCGHIFCMGCIEDYLQGAAPQDHDEEGAELKCKENQRPCPMCRKPISREEVYRLEAFQPTDEEICTAANLEADVGNDDDDSESLNGFIVDDDEEDDDGDYGKAPQKKKKVPRMQNRAVIQSDEDESEAEEEPAPRRVKKNKSSDKGKEKADDKGKVKTTFTWGDQGPSTKILWAYNELDRMFAENPTDKVIIISSFTSALDLMNEFLLRKGVKSCRYQGDMNISEREEAIRRLKKSNKCKVMLLSLKCGGVGLTLTRANRVIALDLAWSTAVESQAFDRVHRIGQEKEVVVNRLTIKDSVEQRILALQEKKQSLADAATGEGNGQKMGKLTVDDLAGLFGLNRRGERI</sequence>
<keyword evidence="16" id="KW-1185">Reference proteome</keyword>
<dbReference type="InterPro" id="IPR001841">
    <property type="entry name" value="Znf_RING"/>
</dbReference>
<feature type="compositionally biased region" description="Low complexity" evidence="11">
    <location>
        <begin position="178"/>
        <end position="191"/>
    </location>
</feature>
<proteinExistence type="inferred from homology"/>
<feature type="compositionally biased region" description="Acidic residues" evidence="11">
    <location>
        <begin position="927"/>
        <end position="936"/>
    </location>
</feature>
<dbReference type="OrthoDB" id="423559at2759"/>
<evidence type="ECO:0000256" key="9">
    <source>
        <dbReference type="PROSITE-ProRule" id="PRU00175"/>
    </source>
</evidence>
<dbReference type="InterPro" id="IPR014001">
    <property type="entry name" value="Helicase_ATP-bd"/>
</dbReference>
<evidence type="ECO:0000256" key="6">
    <source>
        <dbReference type="ARBA" id="ARBA00022806"/>
    </source>
</evidence>
<feature type="coiled-coil region" evidence="10">
    <location>
        <begin position="759"/>
        <end position="786"/>
    </location>
</feature>
<evidence type="ECO:0000256" key="2">
    <source>
        <dbReference type="ARBA" id="ARBA00022723"/>
    </source>
</evidence>
<evidence type="ECO:0000259" key="12">
    <source>
        <dbReference type="PROSITE" id="PS50089"/>
    </source>
</evidence>
<dbReference type="PROSITE" id="PS50089">
    <property type="entry name" value="ZF_RING_2"/>
    <property type="match status" value="1"/>
</dbReference>
<dbReference type="GO" id="GO:0005634">
    <property type="term" value="C:nucleus"/>
    <property type="evidence" value="ECO:0007669"/>
    <property type="project" value="TreeGrafter"/>
</dbReference>
<evidence type="ECO:0000256" key="3">
    <source>
        <dbReference type="ARBA" id="ARBA00022741"/>
    </source>
</evidence>